<organism evidence="5 6">
    <name type="scientific">SAR324 cluster bacterium</name>
    <dbReference type="NCBI Taxonomy" id="2024889"/>
    <lineage>
        <taxon>Bacteria</taxon>
        <taxon>Deltaproteobacteria</taxon>
        <taxon>SAR324 cluster</taxon>
    </lineage>
</organism>
<sequence length="369" mass="40288">MQDKMFYKDLAFTGAKDFKSGKLGRREFLYLCALAGVASSSVIAGDAEAAANEIVLWNWGGDAVKCHTSAFGAAFTKESGLPVKYDTSGPLQGKIKEMVNSGNVTADVADADAFDAIALGKSGHLEKIDYSVVDKKKVLEGFAWDYGVSIIFYGYAFMYDTKKFKGNPPSTWADFFNTKKYPGKRSLYKWANGSLEGALMADGVSKDKVYPMDLDRAINKIKAIKSDTIFWGSGSEAQQMIVNGEVSMGMVWLNRAKAVEADTNGRFRLNMNEAIAMPGAYLVPKGNPAGRANVMKFIASCQTAERQIELLRCHGMTPSNPEAFGMIPDDLKRFAVTSDENLSRVLLNDPVWWAENGGDAVNKFLEAIG</sequence>
<dbReference type="InterPro" id="IPR006059">
    <property type="entry name" value="SBP"/>
</dbReference>
<dbReference type="Proteomes" id="UP000287917">
    <property type="component" value="Unassembled WGS sequence"/>
</dbReference>
<evidence type="ECO:0000313" key="6">
    <source>
        <dbReference type="Proteomes" id="UP000287917"/>
    </source>
</evidence>
<dbReference type="PANTHER" id="PTHR30006:SF3">
    <property type="entry name" value="THIAMINE-BINDING PERIPLASMIC PROTEIN"/>
    <property type="match status" value="1"/>
</dbReference>
<evidence type="ECO:0000256" key="2">
    <source>
        <dbReference type="ARBA" id="ARBA00022448"/>
    </source>
</evidence>
<dbReference type="GO" id="GO:0015888">
    <property type="term" value="P:thiamine transport"/>
    <property type="evidence" value="ECO:0007669"/>
    <property type="project" value="TreeGrafter"/>
</dbReference>
<dbReference type="AlphaFoldDB" id="A0A432GIC6"/>
<keyword evidence="4" id="KW-0574">Periplasm</keyword>
<evidence type="ECO:0000256" key="1">
    <source>
        <dbReference type="ARBA" id="ARBA00004418"/>
    </source>
</evidence>
<dbReference type="GO" id="GO:0030975">
    <property type="term" value="F:thiamine binding"/>
    <property type="evidence" value="ECO:0007669"/>
    <property type="project" value="TreeGrafter"/>
</dbReference>
<accession>A0A432GIC6</accession>
<reference evidence="5 6" key="1">
    <citation type="submission" date="2018-06" db="EMBL/GenBank/DDBJ databases">
        <title>Combined omics and stable isotope probing to characterize newly discovered Mariana Back-Arc vent microbial communities.</title>
        <authorList>
            <person name="Trembath-Reichert E."/>
            <person name="Huber J.A."/>
        </authorList>
    </citation>
    <scope>NUCLEOTIDE SEQUENCE [LARGE SCALE GENOMIC DNA]</scope>
    <source>
        <strain evidence="5">MAG 58</strain>
    </source>
</reference>
<name>A0A432GIC6_9DELT</name>
<dbReference type="GO" id="GO:0030288">
    <property type="term" value="C:outer membrane-bounded periplasmic space"/>
    <property type="evidence" value="ECO:0007669"/>
    <property type="project" value="TreeGrafter"/>
</dbReference>
<evidence type="ECO:0000256" key="3">
    <source>
        <dbReference type="ARBA" id="ARBA00022729"/>
    </source>
</evidence>
<keyword evidence="3" id="KW-0732">Signal</keyword>
<dbReference type="GO" id="GO:0030976">
    <property type="term" value="F:thiamine pyrophosphate binding"/>
    <property type="evidence" value="ECO:0007669"/>
    <property type="project" value="TreeGrafter"/>
</dbReference>
<dbReference type="Pfam" id="PF13416">
    <property type="entry name" value="SBP_bac_8"/>
    <property type="match status" value="1"/>
</dbReference>
<gene>
    <name evidence="5" type="ORF">DSY96_07850</name>
</gene>
<protein>
    <submittedName>
        <fullName evidence="5">Polyamine ABC transporter substrate-binding protein</fullName>
    </submittedName>
</protein>
<dbReference type="EMBL" id="QNZK01000275">
    <property type="protein sequence ID" value="RTZ83468.1"/>
    <property type="molecule type" value="Genomic_DNA"/>
</dbReference>
<dbReference type="SUPFAM" id="SSF53850">
    <property type="entry name" value="Periplasmic binding protein-like II"/>
    <property type="match status" value="1"/>
</dbReference>
<evidence type="ECO:0000256" key="4">
    <source>
        <dbReference type="ARBA" id="ARBA00022764"/>
    </source>
</evidence>
<evidence type="ECO:0000313" key="5">
    <source>
        <dbReference type="EMBL" id="RTZ83468.1"/>
    </source>
</evidence>
<proteinExistence type="predicted"/>
<dbReference type="PANTHER" id="PTHR30006">
    <property type="entry name" value="THIAMINE-BINDING PERIPLASMIC PROTEIN-RELATED"/>
    <property type="match status" value="1"/>
</dbReference>
<keyword evidence="2" id="KW-0813">Transport</keyword>
<comment type="caution">
    <text evidence="5">The sequence shown here is derived from an EMBL/GenBank/DDBJ whole genome shotgun (WGS) entry which is preliminary data.</text>
</comment>
<comment type="subcellular location">
    <subcellularLocation>
        <location evidence="1">Periplasm</location>
    </subcellularLocation>
</comment>
<dbReference type="Gene3D" id="3.40.190.10">
    <property type="entry name" value="Periplasmic binding protein-like II"/>
    <property type="match status" value="2"/>
</dbReference>